<dbReference type="InterPro" id="IPR009010">
    <property type="entry name" value="Asp_de-COase-like_dom_sf"/>
</dbReference>
<dbReference type="SUPFAM" id="SSF53706">
    <property type="entry name" value="Formate dehydrogenase/DMSO reductase, domains 1-3"/>
    <property type="match status" value="1"/>
</dbReference>
<dbReference type="InterPro" id="IPR050612">
    <property type="entry name" value="Prok_Mopterin_Oxidored"/>
</dbReference>
<name>A0A3B0ZJI8_9ZZZZ</name>
<keyword evidence="8" id="KW-0411">Iron-sulfur</keyword>
<keyword evidence="5" id="KW-0732">Signal</keyword>
<keyword evidence="3" id="KW-0500">Molybdenum</keyword>
<sequence>MGWSGVGATLVGCDMPSTVTLEEGKEEVVSYLVPEEYVIPGVGVWYASTCQQCPSGCGIHGRVREGRVLKLEGNPESSVNKGRLCQMGQAGLQAHYNPDRISKPQIRRGSSLVDATWEEAYGLIAEKTANISGSKFAWMTGSVSGHQSVLLQAHLESIGSGNHFVHETINNAIWAKVSEDMLGDSNPRIRLDKAQSVLSFGADFLGTWGSPLHFSTEYAKFRTSPRGTLIQVEPNMTLTGANADLWVASKPGTEGALALGIANQLVTKLGLSMSALPGSVQSLIRSATIDETVTATGVDADRIADIAATLKRRSPSVVLAGASAQGHEHGYQCVAAAMVLNIILGNIGETIESNGEFAYASMAPVSGNTQSLVAFSQAAADKRFDVVFFSGVNPVYTAPSSLGLKENMANIPFKVVFSHFNDETTAMADVVLPLASGEEDWGTHVAPYQAGVGEISIQQPLMEPLSKDTRGFGDILLTLLKKRQESAYEGFADYYAYLRNAFSTIPAEHKNGASDDQFWADVLSAGLIDVGVIDKPLNVKAVDFDMPKDMGNASDMVLAPSARLGFWDGRHANLPWLQEAPDQISKVVWDSWAELHPSTAKKIGVKEGDMVKIASASGEINVKVYIYKGVHPDVVAVPLGQGHDAGFSRYAKDRGVNSLSILDPKVDRMTGELALYSTNVKVTKAAKTDDILVRFGGSETQIGRKLVSTVPADVYERTEGGDHVA</sequence>
<dbReference type="Gene3D" id="3.40.228.10">
    <property type="entry name" value="Dimethylsulfoxide Reductase, domain 2"/>
    <property type="match status" value="1"/>
</dbReference>
<evidence type="ECO:0000256" key="2">
    <source>
        <dbReference type="ARBA" id="ARBA00022485"/>
    </source>
</evidence>
<organism evidence="10">
    <name type="scientific">hydrothermal vent metagenome</name>
    <dbReference type="NCBI Taxonomy" id="652676"/>
    <lineage>
        <taxon>unclassified sequences</taxon>
        <taxon>metagenomes</taxon>
        <taxon>ecological metagenomes</taxon>
    </lineage>
</organism>
<keyword evidence="6" id="KW-0560">Oxidoreductase</keyword>
<dbReference type="EMBL" id="UOFQ01000065">
    <property type="protein sequence ID" value="VAW87477.1"/>
    <property type="molecule type" value="Genomic_DNA"/>
</dbReference>
<evidence type="ECO:0000259" key="9">
    <source>
        <dbReference type="PROSITE" id="PS51669"/>
    </source>
</evidence>
<dbReference type="GO" id="GO:0046872">
    <property type="term" value="F:metal ion binding"/>
    <property type="evidence" value="ECO:0007669"/>
    <property type="project" value="UniProtKB-KW"/>
</dbReference>
<dbReference type="Gene3D" id="3.40.50.740">
    <property type="match status" value="1"/>
</dbReference>
<evidence type="ECO:0000256" key="8">
    <source>
        <dbReference type="ARBA" id="ARBA00023014"/>
    </source>
</evidence>
<dbReference type="Pfam" id="PF04879">
    <property type="entry name" value="Molybdop_Fe4S4"/>
    <property type="match status" value="1"/>
</dbReference>
<dbReference type="PROSITE" id="PS51669">
    <property type="entry name" value="4FE4S_MOW_BIS_MGD"/>
    <property type="match status" value="1"/>
</dbReference>
<dbReference type="AlphaFoldDB" id="A0A3B0ZJI8"/>
<evidence type="ECO:0000256" key="6">
    <source>
        <dbReference type="ARBA" id="ARBA00023002"/>
    </source>
</evidence>
<dbReference type="Gene3D" id="2.40.40.20">
    <property type="match status" value="1"/>
</dbReference>
<evidence type="ECO:0000256" key="1">
    <source>
        <dbReference type="ARBA" id="ARBA00010312"/>
    </source>
</evidence>
<dbReference type="SUPFAM" id="SSF50692">
    <property type="entry name" value="ADC-like"/>
    <property type="match status" value="1"/>
</dbReference>
<dbReference type="Pfam" id="PF00384">
    <property type="entry name" value="Molybdopterin"/>
    <property type="match status" value="1"/>
</dbReference>
<dbReference type="GO" id="GO:0016491">
    <property type="term" value="F:oxidoreductase activity"/>
    <property type="evidence" value="ECO:0007669"/>
    <property type="project" value="UniProtKB-KW"/>
</dbReference>
<dbReference type="Gene3D" id="3.30.2070.10">
    <property type="entry name" value="Formate dehydrogenase/DMSO reductase"/>
    <property type="match status" value="1"/>
</dbReference>
<proteinExistence type="inferred from homology"/>
<dbReference type="PANTHER" id="PTHR43742">
    <property type="entry name" value="TRIMETHYLAMINE-N-OXIDE REDUCTASE"/>
    <property type="match status" value="1"/>
</dbReference>
<evidence type="ECO:0000256" key="7">
    <source>
        <dbReference type="ARBA" id="ARBA00023004"/>
    </source>
</evidence>
<dbReference type="InterPro" id="IPR006657">
    <property type="entry name" value="MoPterin_dinucl-bd_dom"/>
</dbReference>
<dbReference type="PANTHER" id="PTHR43742:SF9">
    <property type="entry name" value="TETRATHIONATE REDUCTASE SUBUNIT A"/>
    <property type="match status" value="1"/>
</dbReference>
<keyword evidence="2" id="KW-0004">4Fe-4S</keyword>
<feature type="domain" description="4Fe-4S Mo/W bis-MGD-type" evidence="9">
    <location>
        <begin position="43"/>
        <end position="99"/>
    </location>
</feature>
<protein>
    <recommendedName>
        <fullName evidence="9">4Fe-4S Mo/W bis-MGD-type domain-containing protein</fullName>
    </recommendedName>
</protein>
<evidence type="ECO:0000256" key="5">
    <source>
        <dbReference type="ARBA" id="ARBA00022729"/>
    </source>
</evidence>
<evidence type="ECO:0000256" key="4">
    <source>
        <dbReference type="ARBA" id="ARBA00022723"/>
    </source>
</evidence>
<keyword evidence="7" id="KW-0408">Iron</keyword>
<dbReference type="GO" id="GO:0051539">
    <property type="term" value="F:4 iron, 4 sulfur cluster binding"/>
    <property type="evidence" value="ECO:0007669"/>
    <property type="project" value="UniProtKB-KW"/>
</dbReference>
<dbReference type="GO" id="GO:0043546">
    <property type="term" value="F:molybdopterin cofactor binding"/>
    <property type="evidence" value="ECO:0007669"/>
    <property type="project" value="InterPro"/>
</dbReference>
<evidence type="ECO:0000313" key="10">
    <source>
        <dbReference type="EMBL" id="VAW87477.1"/>
    </source>
</evidence>
<dbReference type="SMART" id="SM00926">
    <property type="entry name" value="Molybdop_Fe4S4"/>
    <property type="match status" value="1"/>
</dbReference>
<dbReference type="InterPro" id="IPR006656">
    <property type="entry name" value="Mopterin_OxRdtase"/>
</dbReference>
<dbReference type="Pfam" id="PF01568">
    <property type="entry name" value="Molydop_binding"/>
    <property type="match status" value="1"/>
</dbReference>
<dbReference type="Gene3D" id="2.20.25.90">
    <property type="entry name" value="ADC-like domains"/>
    <property type="match status" value="1"/>
</dbReference>
<gene>
    <name evidence="10" type="ORF">MNBD_GAMMA17-1055</name>
</gene>
<evidence type="ECO:0000256" key="3">
    <source>
        <dbReference type="ARBA" id="ARBA00022505"/>
    </source>
</evidence>
<reference evidence="10" key="1">
    <citation type="submission" date="2018-06" db="EMBL/GenBank/DDBJ databases">
        <authorList>
            <person name="Zhirakovskaya E."/>
        </authorList>
    </citation>
    <scope>NUCLEOTIDE SEQUENCE</scope>
</reference>
<dbReference type="InterPro" id="IPR006963">
    <property type="entry name" value="Mopterin_OxRdtase_4Fe-4S_dom"/>
</dbReference>
<accession>A0A3B0ZJI8</accession>
<comment type="similarity">
    <text evidence="1">Belongs to the prokaryotic molybdopterin-containing oxidoreductase family.</text>
</comment>
<keyword evidence="4" id="KW-0479">Metal-binding</keyword>